<gene>
    <name evidence="1" type="ORF">DM860_006383</name>
</gene>
<sequence length="102" mass="11976">MLPKWVFSLSILKDYIVYPIQYNNNVVFCETSILVAHKGWVVHSGECNMNGFGVWIKFRFCLVLRNLVARNSIFFNPRTPFHFITQSLGTVDLYIRQQIEMT</sequence>
<dbReference type="AlphaFoldDB" id="A0A328D8J4"/>
<dbReference type="Proteomes" id="UP000249390">
    <property type="component" value="Unassembled WGS sequence"/>
</dbReference>
<comment type="caution">
    <text evidence="1">The sequence shown here is derived from an EMBL/GenBank/DDBJ whole genome shotgun (WGS) entry which is preliminary data.</text>
</comment>
<organism evidence="1 2">
    <name type="scientific">Cuscuta australis</name>
    <dbReference type="NCBI Taxonomy" id="267555"/>
    <lineage>
        <taxon>Eukaryota</taxon>
        <taxon>Viridiplantae</taxon>
        <taxon>Streptophyta</taxon>
        <taxon>Embryophyta</taxon>
        <taxon>Tracheophyta</taxon>
        <taxon>Spermatophyta</taxon>
        <taxon>Magnoliopsida</taxon>
        <taxon>eudicotyledons</taxon>
        <taxon>Gunneridae</taxon>
        <taxon>Pentapetalae</taxon>
        <taxon>asterids</taxon>
        <taxon>lamiids</taxon>
        <taxon>Solanales</taxon>
        <taxon>Convolvulaceae</taxon>
        <taxon>Cuscuteae</taxon>
        <taxon>Cuscuta</taxon>
        <taxon>Cuscuta subgen. Grammica</taxon>
        <taxon>Cuscuta sect. Cleistogrammica</taxon>
    </lineage>
</organism>
<accession>A0A328D8J4</accession>
<name>A0A328D8J4_9ASTE</name>
<evidence type="ECO:0000313" key="2">
    <source>
        <dbReference type="Proteomes" id="UP000249390"/>
    </source>
</evidence>
<keyword evidence="2" id="KW-1185">Reference proteome</keyword>
<protein>
    <submittedName>
        <fullName evidence="1">Uncharacterized protein</fullName>
    </submittedName>
</protein>
<reference evidence="1 2" key="1">
    <citation type="submission" date="2018-06" db="EMBL/GenBank/DDBJ databases">
        <title>The Genome of Cuscuta australis (Dodder) Provides Insight into the Evolution of Plant Parasitism.</title>
        <authorList>
            <person name="Liu H."/>
        </authorList>
    </citation>
    <scope>NUCLEOTIDE SEQUENCE [LARGE SCALE GENOMIC DNA]</scope>
    <source>
        <strain evidence="2">cv. Yunnan</strain>
        <tissue evidence="1">Vines</tissue>
    </source>
</reference>
<dbReference type="EMBL" id="NQVE01000194">
    <property type="protein sequence ID" value="RAL40313.1"/>
    <property type="molecule type" value="Genomic_DNA"/>
</dbReference>
<proteinExistence type="predicted"/>
<evidence type="ECO:0000313" key="1">
    <source>
        <dbReference type="EMBL" id="RAL40313.1"/>
    </source>
</evidence>